<feature type="region of interest" description="Disordered" evidence="1">
    <location>
        <begin position="1"/>
        <end position="27"/>
    </location>
</feature>
<evidence type="ECO:0000256" key="1">
    <source>
        <dbReference type="SAM" id="MobiDB-lite"/>
    </source>
</evidence>
<name>A0A396GN62_MEDTR</name>
<reference evidence="3" key="1">
    <citation type="journal article" date="2018" name="Nat. Plants">
        <title>Whole-genome landscape of Medicago truncatula symbiotic genes.</title>
        <authorList>
            <person name="Pecrix Y."/>
            <person name="Staton S.E."/>
            <person name="Sallet E."/>
            <person name="Lelandais-Briere C."/>
            <person name="Moreau S."/>
            <person name="Carrere S."/>
            <person name="Blein T."/>
            <person name="Jardinaud M.F."/>
            <person name="Latrasse D."/>
            <person name="Zouine M."/>
            <person name="Zahm M."/>
            <person name="Kreplak J."/>
            <person name="Mayjonade B."/>
            <person name="Satge C."/>
            <person name="Perez M."/>
            <person name="Cauet S."/>
            <person name="Marande W."/>
            <person name="Chantry-Darmon C."/>
            <person name="Lopez-Roques C."/>
            <person name="Bouchez O."/>
            <person name="Berard A."/>
            <person name="Debelle F."/>
            <person name="Munos S."/>
            <person name="Bendahmane A."/>
            <person name="Berges H."/>
            <person name="Niebel A."/>
            <person name="Buitink J."/>
            <person name="Frugier F."/>
            <person name="Benhamed M."/>
            <person name="Crespi M."/>
            <person name="Gouzy J."/>
            <person name="Gamas P."/>
        </authorList>
    </citation>
    <scope>NUCLEOTIDE SEQUENCE [LARGE SCALE GENOMIC DNA]</scope>
    <source>
        <strain evidence="3">cv. Jemalong A17</strain>
    </source>
</reference>
<dbReference type="InterPro" id="IPR052083">
    <property type="entry name" value="Aminoacylase-1_M20A"/>
</dbReference>
<dbReference type="Gramene" id="rna47983">
    <property type="protein sequence ID" value="RHN41641.1"/>
    <property type="gene ID" value="gene47983"/>
</dbReference>
<sequence>MIETNEAKGFRHVRPERTGHEEAGKSGSEWEKKLDLFWQGRLNGQDPLEVIAAKENIDAPLDMIPWNLKIKEKGQPGHGSRLYDDSAMENLMKSVEVALNSEVVSVNPVDVKAGVPTHDVSLAFHHNIVNFLQCDLIEYICKNH</sequence>
<dbReference type="EMBL" id="PSQE01000008">
    <property type="protein sequence ID" value="RHN41641.1"/>
    <property type="molecule type" value="Genomic_DNA"/>
</dbReference>
<dbReference type="PANTHER" id="PTHR45892:SF3">
    <property type="entry name" value="PUTATIVE-RELATED"/>
    <property type="match status" value="1"/>
</dbReference>
<evidence type="ECO:0000313" key="2">
    <source>
        <dbReference type="EMBL" id="RHN41641.1"/>
    </source>
</evidence>
<accession>A0A396GN62</accession>
<protein>
    <submittedName>
        <fullName evidence="2">Uncharacterized protein</fullName>
    </submittedName>
</protein>
<dbReference type="Proteomes" id="UP000265566">
    <property type="component" value="Chromosome 8"/>
</dbReference>
<gene>
    <name evidence="2" type="ORF">MtrunA17_Chr8g0368211</name>
</gene>
<evidence type="ECO:0000313" key="3">
    <source>
        <dbReference type="Proteomes" id="UP000265566"/>
    </source>
</evidence>
<comment type="caution">
    <text evidence="2">The sequence shown here is derived from an EMBL/GenBank/DDBJ whole genome shotgun (WGS) entry which is preliminary data.</text>
</comment>
<dbReference type="PANTHER" id="PTHR45892">
    <property type="entry name" value="AMINOACYLASE-1"/>
    <property type="match status" value="1"/>
</dbReference>
<organism evidence="2 3">
    <name type="scientific">Medicago truncatula</name>
    <name type="common">Barrel medic</name>
    <name type="synonym">Medicago tribuloides</name>
    <dbReference type="NCBI Taxonomy" id="3880"/>
    <lineage>
        <taxon>Eukaryota</taxon>
        <taxon>Viridiplantae</taxon>
        <taxon>Streptophyta</taxon>
        <taxon>Embryophyta</taxon>
        <taxon>Tracheophyta</taxon>
        <taxon>Spermatophyta</taxon>
        <taxon>Magnoliopsida</taxon>
        <taxon>eudicotyledons</taxon>
        <taxon>Gunneridae</taxon>
        <taxon>Pentapetalae</taxon>
        <taxon>rosids</taxon>
        <taxon>fabids</taxon>
        <taxon>Fabales</taxon>
        <taxon>Fabaceae</taxon>
        <taxon>Papilionoideae</taxon>
        <taxon>50 kb inversion clade</taxon>
        <taxon>NPAAA clade</taxon>
        <taxon>Hologalegina</taxon>
        <taxon>IRL clade</taxon>
        <taxon>Trifolieae</taxon>
        <taxon>Medicago</taxon>
    </lineage>
</organism>
<proteinExistence type="predicted"/>
<dbReference type="AlphaFoldDB" id="A0A396GN62"/>